<dbReference type="Pfam" id="PF06195">
    <property type="entry name" value="DUF996"/>
    <property type="match status" value="1"/>
</dbReference>
<dbReference type="AlphaFoldDB" id="A0A0X1KL24"/>
<dbReference type="PATRIC" id="fig|1432656.3.peg.1357"/>
<feature type="transmembrane region" description="Helical" evidence="1">
    <location>
        <begin position="129"/>
        <end position="149"/>
    </location>
</feature>
<dbReference type="KEGG" id="tgy:X802_07005"/>
<dbReference type="OrthoDB" id="86307at2157"/>
<dbReference type="GeneID" id="27135404"/>
<proteinExistence type="predicted"/>
<reference evidence="2 3" key="1">
    <citation type="submission" date="2014-01" db="EMBL/GenBank/DDBJ databases">
        <title>Genome sequencing of Thermococcus guaymasensis.</title>
        <authorList>
            <person name="Zhang X."/>
            <person name="Alvare G."/>
            <person name="Fristensky B."/>
            <person name="Chen L."/>
            <person name="Suen T."/>
            <person name="Chen Q."/>
            <person name="Ma K."/>
        </authorList>
    </citation>
    <scope>NUCLEOTIDE SEQUENCE [LARGE SCALE GENOMIC DNA]</scope>
    <source>
        <strain evidence="2 3">DSM 11113</strain>
    </source>
</reference>
<feature type="transmembrane region" description="Helical" evidence="1">
    <location>
        <begin position="172"/>
        <end position="198"/>
    </location>
</feature>
<protein>
    <recommendedName>
        <fullName evidence="4">DUF996 domain-containing protein</fullName>
    </recommendedName>
</protein>
<keyword evidence="1" id="KW-1133">Transmembrane helix</keyword>
<feature type="transmembrane region" description="Helical" evidence="1">
    <location>
        <begin position="69"/>
        <end position="94"/>
    </location>
</feature>
<dbReference type="RefSeq" id="WP_062372098.1">
    <property type="nucleotide sequence ID" value="NZ_CP007140.1"/>
</dbReference>
<keyword evidence="1" id="KW-0472">Membrane</keyword>
<dbReference type="InterPro" id="IPR010397">
    <property type="entry name" value="DUF996"/>
</dbReference>
<organism evidence="2 3">
    <name type="scientific">Thermococcus guaymasensis DSM 11113</name>
    <dbReference type="NCBI Taxonomy" id="1432656"/>
    <lineage>
        <taxon>Archaea</taxon>
        <taxon>Methanobacteriati</taxon>
        <taxon>Methanobacteriota</taxon>
        <taxon>Thermococci</taxon>
        <taxon>Thermococcales</taxon>
        <taxon>Thermococcaceae</taxon>
        <taxon>Thermococcus</taxon>
    </lineage>
</organism>
<dbReference type="STRING" id="1432656.X802_07005"/>
<evidence type="ECO:0008006" key="4">
    <source>
        <dbReference type="Google" id="ProtNLM"/>
    </source>
</evidence>
<evidence type="ECO:0000256" key="1">
    <source>
        <dbReference type="SAM" id="Phobius"/>
    </source>
</evidence>
<keyword evidence="3" id="KW-1185">Reference proteome</keyword>
<dbReference type="EMBL" id="CP007140">
    <property type="protein sequence ID" value="AJC71930.1"/>
    <property type="molecule type" value="Genomic_DNA"/>
</dbReference>
<dbReference type="Proteomes" id="UP000062043">
    <property type="component" value="Chromosome"/>
</dbReference>
<name>A0A0X1KL24_9EURY</name>
<evidence type="ECO:0000313" key="2">
    <source>
        <dbReference type="EMBL" id="AJC71930.1"/>
    </source>
</evidence>
<accession>A0A0X1KL24</accession>
<evidence type="ECO:0000313" key="3">
    <source>
        <dbReference type="Proteomes" id="UP000062043"/>
    </source>
</evidence>
<gene>
    <name evidence="2" type="ORF">X802_07005</name>
</gene>
<feature type="transmembrane region" description="Helical" evidence="1">
    <location>
        <begin position="24"/>
        <end position="57"/>
    </location>
</feature>
<sequence length="224" mass="23866">MEAGATLGSGGDVVDISTERTMGLIGSILALAGIIPRVGGLLSLIGFVLILIALHGIGNKLNDGRPFNYYLKAIIAIFVALIVGVVVMAAAFVVSSGSTSSIENEFIMSPGSEITIIEEESPHLTGEGIALLVIGAGIILAGIIVGGYFQKKAWESMYKLTGVEAFQNTAKFLWWGVLTIVILIGAILLLISEIYQIIAFANLPEKLTKRPETHLKPPIDDFEW</sequence>
<keyword evidence="1" id="KW-0812">Transmembrane</keyword>